<dbReference type="InterPro" id="IPR011833">
    <property type="entry name" value="Glycg_phsphrylas"/>
</dbReference>
<comment type="catalytic activity">
    <reaction evidence="1 12">
        <text>[(1-&gt;4)-alpha-D-glucosyl](n) + phosphate = [(1-&gt;4)-alpha-D-glucosyl](n-1) + alpha-D-glucose 1-phosphate</text>
        <dbReference type="Rhea" id="RHEA:41732"/>
        <dbReference type="Rhea" id="RHEA-COMP:9584"/>
        <dbReference type="Rhea" id="RHEA-COMP:9586"/>
        <dbReference type="ChEBI" id="CHEBI:15444"/>
        <dbReference type="ChEBI" id="CHEBI:43474"/>
        <dbReference type="ChEBI" id="CHEBI:58601"/>
        <dbReference type="EC" id="2.4.1.1"/>
    </reaction>
</comment>
<dbReference type="Proteomes" id="UP000580856">
    <property type="component" value="Unassembled WGS sequence"/>
</dbReference>
<keyword evidence="4" id="KW-0597">Phosphoprotein</keyword>
<dbReference type="EMBL" id="JAATJA010000002">
    <property type="protein sequence ID" value="NJB68783.1"/>
    <property type="molecule type" value="Genomic_DNA"/>
</dbReference>
<dbReference type="PIRSF" id="PIRSF000460">
    <property type="entry name" value="Pprylas_GlgP"/>
    <property type="match status" value="1"/>
</dbReference>
<dbReference type="GO" id="GO:0005980">
    <property type="term" value="P:glycogen catabolic process"/>
    <property type="evidence" value="ECO:0007669"/>
    <property type="project" value="TreeGrafter"/>
</dbReference>
<keyword evidence="14" id="KW-1185">Reference proteome</keyword>
<dbReference type="InterPro" id="IPR035090">
    <property type="entry name" value="Pyridoxal_P_attach_site"/>
</dbReference>
<dbReference type="GO" id="GO:0005737">
    <property type="term" value="C:cytoplasm"/>
    <property type="evidence" value="ECO:0007669"/>
    <property type="project" value="TreeGrafter"/>
</dbReference>
<keyword evidence="9 12" id="KW-0119">Carbohydrate metabolism</keyword>
<dbReference type="GO" id="GO:0030170">
    <property type="term" value="F:pyridoxal phosphate binding"/>
    <property type="evidence" value="ECO:0007669"/>
    <property type="project" value="InterPro"/>
</dbReference>
<protein>
    <recommendedName>
        <fullName evidence="12">Alpha-1,4 glucan phosphorylase</fullName>
        <ecNumber evidence="12">2.4.1.1</ecNumber>
    </recommendedName>
</protein>
<keyword evidence="6 12" id="KW-0328">Glycosyltransferase</keyword>
<evidence type="ECO:0000256" key="10">
    <source>
        <dbReference type="ARBA" id="ARBA00025174"/>
    </source>
</evidence>
<evidence type="ECO:0000256" key="2">
    <source>
        <dbReference type="ARBA" id="ARBA00001933"/>
    </source>
</evidence>
<dbReference type="InterPro" id="IPR000811">
    <property type="entry name" value="Glyco_trans_35"/>
</dbReference>
<dbReference type="RefSeq" id="WP_245168241.1">
    <property type="nucleotide sequence ID" value="NZ_JAATJA010000002.1"/>
</dbReference>
<evidence type="ECO:0000256" key="7">
    <source>
        <dbReference type="ARBA" id="ARBA00022679"/>
    </source>
</evidence>
<reference evidence="13 14" key="1">
    <citation type="submission" date="2020-03" db="EMBL/GenBank/DDBJ databases">
        <title>Genomic Encyclopedia of Type Strains, Phase IV (KMG-IV): sequencing the most valuable type-strain genomes for metagenomic binning, comparative biology and taxonomic classification.</title>
        <authorList>
            <person name="Goeker M."/>
        </authorList>
    </citation>
    <scope>NUCLEOTIDE SEQUENCE [LARGE SCALE GENOMIC DNA]</scope>
    <source>
        <strain evidence="13 14">DSM 24233</strain>
    </source>
</reference>
<dbReference type="Gene3D" id="3.40.50.2000">
    <property type="entry name" value="Glycogen Phosphorylase B"/>
    <property type="match status" value="2"/>
</dbReference>
<comment type="cofactor">
    <cofactor evidence="2 12">
        <name>pyridoxal 5'-phosphate</name>
        <dbReference type="ChEBI" id="CHEBI:597326"/>
    </cofactor>
</comment>
<keyword evidence="5" id="KW-0321">Glycogen metabolism</keyword>
<evidence type="ECO:0000256" key="4">
    <source>
        <dbReference type="ARBA" id="ARBA00022553"/>
    </source>
</evidence>
<dbReference type="GO" id="GO:0008184">
    <property type="term" value="F:glycogen phosphorylase activity"/>
    <property type="evidence" value="ECO:0007669"/>
    <property type="project" value="InterPro"/>
</dbReference>
<evidence type="ECO:0000256" key="3">
    <source>
        <dbReference type="ARBA" id="ARBA00006047"/>
    </source>
</evidence>
<keyword evidence="8 11" id="KW-0663">Pyridoxal phosphate</keyword>
<organism evidence="13 14">
    <name type="scientific">Desulfobaculum xiamenense</name>
    <dbReference type="NCBI Taxonomy" id="995050"/>
    <lineage>
        <taxon>Bacteria</taxon>
        <taxon>Pseudomonadati</taxon>
        <taxon>Thermodesulfobacteriota</taxon>
        <taxon>Desulfovibrionia</taxon>
        <taxon>Desulfovibrionales</taxon>
        <taxon>Desulfovibrionaceae</taxon>
        <taxon>Desulfobaculum</taxon>
    </lineage>
</organism>
<sequence>MKNHDVAGRMADSPSREGLREAVRRQILSYTGSDPDRAGVRDVYRGLAFALREYLAEKWIETQRAYYESGAKRIYYLSLEFLVGRSLMSNILSLGLEDDARAVVESYGHSLDDIEEMEWDAGLGNGGLGRLASCFMDSLATQGFAAYGYGIRYDFGIFWQVIENGAQTERPDNWMRFGCPWQFERQGHLYPVQFGGSVRILHDEQGNERRIWVGSEHVLAVACDMLVPGYRNGKVINMRLWNAKASREFALDYFQRGDYVGAVEEKAKSENISKVLYPDDSRVQGQELRLKQQYFFVAATIQDIVRRSRKQSGGLAGMPDRVAVQLNDTHPAIAIPELMRVLVDEEELNWDDAWSICVRTFAYTNHTILPEALEHWPVETMQRVLPRHMEIIYEINARFLQLVRRLHPGDDALAARLSIIDEDHGRRVRMAHLALVGSHMVNGVSALHTDLLRSSVFQDFHDMYPRRFVNMTNGVTPRRWMLQANPLLSDLITEAIGPGWETDLARLRDLRPLAEDAQFRQRWREVKFENKKRLSAYMLPRARVLAPPEFMFDVHVKRIHEYKRQLLNVLHVVTLYNRLRGAPPGECPLPCVPRVAIFGGKAAPAYAMAKLTIRLIHAVASVVNGDPHVSNYLRVAFVPNYCVSNAEKIIPGTDLSEQISTAGTEASGTGNMKFAMNGALTIGTMDGATVEMAKEIGDEHFFIFGLHTPEVAALKARGYDPRRIYDADRELRLAVDMIANGHFSPREPGLFEPIRQSWLDDGDKYMVMADYRSYVEAQERAAHLYQDREEWTRVSILNTAGMGYFSSDRTIAQYAREIWGAEPVTGSGARKK</sequence>
<accession>A0A846QQY6</accession>
<comment type="similarity">
    <text evidence="3 12">Belongs to the glycogen phosphorylase family.</text>
</comment>
<evidence type="ECO:0000256" key="8">
    <source>
        <dbReference type="ARBA" id="ARBA00022898"/>
    </source>
</evidence>
<dbReference type="Pfam" id="PF00343">
    <property type="entry name" value="Phosphorylase"/>
    <property type="match status" value="1"/>
</dbReference>
<keyword evidence="7 12" id="KW-0808">Transferase</keyword>
<proteinExistence type="inferred from homology"/>
<dbReference type="FunFam" id="3.40.50.2000:FF:000197">
    <property type="entry name" value="Alpha-1,4 glucan phosphorylase"/>
    <property type="match status" value="1"/>
</dbReference>
<dbReference type="EC" id="2.4.1.1" evidence="12"/>
<dbReference type="SUPFAM" id="SSF53756">
    <property type="entry name" value="UDP-Glycosyltransferase/glycogen phosphorylase"/>
    <property type="match status" value="1"/>
</dbReference>
<feature type="modified residue" description="N6-(pyridoxal phosphate)lysine" evidence="11">
    <location>
        <position position="673"/>
    </location>
</feature>
<dbReference type="NCBIfam" id="TIGR02093">
    <property type="entry name" value="P_ylase"/>
    <property type="match status" value="1"/>
</dbReference>
<gene>
    <name evidence="13" type="ORF">GGQ74_002456</name>
</gene>
<evidence type="ECO:0000256" key="1">
    <source>
        <dbReference type="ARBA" id="ARBA00001275"/>
    </source>
</evidence>
<evidence type="ECO:0000256" key="6">
    <source>
        <dbReference type="ARBA" id="ARBA00022676"/>
    </source>
</evidence>
<evidence type="ECO:0000313" key="13">
    <source>
        <dbReference type="EMBL" id="NJB68783.1"/>
    </source>
</evidence>
<evidence type="ECO:0000256" key="9">
    <source>
        <dbReference type="ARBA" id="ARBA00023277"/>
    </source>
</evidence>
<comment type="caution">
    <text evidence="13">The sequence shown here is derived from an EMBL/GenBank/DDBJ whole genome shotgun (WGS) entry which is preliminary data.</text>
</comment>
<comment type="function">
    <text evidence="10">Phosphorylase is an important allosteric enzyme in carbohydrate metabolism. Enzymes from different sources differ in their regulatory mechanisms and in their natural substrates. However, all known phosphorylases share catalytic and structural properties.</text>
</comment>
<comment type="function">
    <text evidence="12">Allosteric enzyme that catalyzes the rate-limiting step in glycogen catabolism, the phosphorolytic cleavage of glycogen to produce glucose-1-phosphate, and plays a central role in maintaining cellular and organismal glucose homeostasis.</text>
</comment>
<dbReference type="PROSITE" id="PS00102">
    <property type="entry name" value="PHOSPHORYLASE"/>
    <property type="match status" value="1"/>
</dbReference>
<dbReference type="FunFam" id="3.40.50.2000:FF:000005">
    <property type="entry name" value="Alpha-1,4 glucan phosphorylase"/>
    <property type="match status" value="1"/>
</dbReference>
<name>A0A846QQY6_9BACT</name>
<dbReference type="PANTHER" id="PTHR11468:SF3">
    <property type="entry name" value="GLYCOGEN PHOSPHORYLASE, LIVER FORM"/>
    <property type="match status" value="1"/>
</dbReference>
<evidence type="ECO:0000256" key="11">
    <source>
        <dbReference type="PIRSR" id="PIRSR000460-1"/>
    </source>
</evidence>
<evidence type="ECO:0000256" key="12">
    <source>
        <dbReference type="RuleBase" id="RU000587"/>
    </source>
</evidence>
<evidence type="ECO:0000256" key="5">
    <source>
        <dbReference type="ARBA" id="ARBA00022600"/>
    </source>
</evidence>
<dbReference type="PANTHER" id="PTHR11468">
    <property type="entry name" value="GLYCOGEN PHOSPHORYLASE"/>
    <property type="match status" value="1"/>
</dbReference>
<evidence type="ECO:0000313" key="14">
    <source>
        <dbReference type="Proteomes" id="UP000580856"/>
    </source>
</evidence>
<dbReference type="FunFam" id="3.40.50.2000:FF:000153">
    <property type="entry name" value="Alpha-1,4 glucan phosphorylase"/>
    <property type="match status" value="1"/>
</dbReference>
<dbReference type="AlphaFoldDB" id="A0A846QQY6"/>
<dbReference type="CDD" id="cd04300">
    <property type="entry name" value="GT35_Glycogen_Phosphorylase"/>
    <property type="match status" value="1"/>
</dbReference>